<dbReference type="InterPro" id="IPR013941">
    <property type="entry name" value="ZDS1_C"/>
</dbReference>
<feature type="compositionally biased region" description="Acidic residues" evidence="1">
    <location>
        <begin position="151"/>
        <end position="164"/>
    </location>
</feature>
<feature type="compositionally biased region" description="Basic and acidic residues" evidence="1">
    <location>
        <begin position="666"/>
        <end position="678"/>
    </location>
</feature>
<feature type="region of interest" description="Disordered" evidence="1">
    <location>
        <begin position="95"/>
        <end position="213"/>
    </location>
</feature>
<feature type="compositionally biased region" description="Basic and acidic residues" evidence="1">
    <location>
        <begin position="104"/>
        <end position="150"/>
    </location>
</feature>
<feature type="compositionally biased region" description="Low complexity" evidence="1">
    <location>
        <begin position="642"/>
        <end position="664"/>
    </location>
</feature>
<evidence type="ECO:0000313" key="3">
    <source>
        <dbReference type="EMBL" id="CAI4049030.1"/>
    </source>
</evidence>
<dbReference type="InterPro" id="IPR040206">
    <property type="entry name" value="Zds1/2"/>
</dbReference>
<sequence>MILMENVQRDRVQDEHGHDIVENINNCRDNNNNIQIRRMRKTRLSKKEFLEKRKSDVLIAAKSLDTEIQNVKNLKRLSIGSMDLVIDPELEFKVSSRNSYSSDSSKESIQESLHEENSVQLEKKQEQKPEEEQEEEQKKEEEQEKEKEEEQGGGQEDEDYEYEDGNATNVDDSIDITQTEYLHDEETLEKEKSSRNASSSTSSSARVTSSNRRLSGVKSFAHDEVLDVVEDHNSNTANLTQNLLWVPANQHPNVKPENYLELVQDTLQNIQITTDQDPGENESDLGNNHVFSNRQRSGSIVRRPSHLKTSYTKFDDEPSAADRQRQGHDQAEKRISSLETQTIRCVSLKEITEELTKISDNAGLTDSDAITLARSLSMSGSFTNESLHMSNNKTDNDNEFASNMFNKSGLTIPVRSLRRSKFNTYKIRLENNDLPPTARPNSSMNIQTNDDRRRASSPASYTHSPQDQAPLNDFQEIFEHYRRTSTDWGTENTKYVDNTNYYSDEEDLTHASISQDSSFLSTDSSNNSVLVNTHNAGSMISERLDQDIASNENEDININEPNHGWSWLNSANENLTNNDGAYEQVIDDEEDNEDCVENEKADFVNLSVSRRAKSTKRASERINHSKNRHSPIFQMQSDKSKSVLVTSSVTSLSPSQSTESAASAVVEKEQGSPNDNKHPAHKKHSLEKRLVRLFKRKQHNNNSKSDAKVIKKNVKQELKKKTSHSSLSKFRKSPKKKSQQVEVVQDRSSSPVEAISTEILDTPIEIEPIVENPTDSNIFSGGNTNHSSELVVETINELDGDDSFDISGGDINYNVEVTTNMGTDMAAESNKTVGEEEEDTVPTLTPQLSTLLPKKLTFEDVVTPEYPNAPIKFTDSAFGFPLPMITNSTVIMFDHRLGINVERAIYRLSHLKLSDPGRELRQQVLLSNFMYSYLNLVNHTLYMEQIGSENAVFNGDSALAMTDKNDSDGTILIPDI</sequence>
<feature type="compositionally biased region" description="Polar residues" evidence="1">
    <location>
        <begin position="166"/>
        <end position="180"/>
    </location>
</feature>
<proteinExistence type="predicted"/>
<feature type="compositionally biased region" description="Polar residues" evidence="1">
    <location>
        <begin position="740"/>
        <end position="750"/>
    </location>
</feature>
<dbReference type="Proteomes" id="UP001162085">
    <property type="component" value="Chromosome 13"/>
</dbReference>
<feature type="compositionally biased region" description="Basic residues" evidence="1">
    <location>
        <begin position="679"/>
        <end position="699"/>
    </location>
</feature>
<feature type="compositionally biased region" description="Basic and acidic residues" evidence="1">
    <location>
        <begin position="181"/>
        <end position="194"/>
    </location>
</feature>
<feature type="compositionally biased region" description="Polar residues" evidence="1">
    <location>
        <begin position="284"/>
        <end position="298"/>
    </location>
</feature>
<protein>
    <recommendedName>
        <fullName evidence="2">Protein Zds1 C-terminal domain-containing protein</fullName>
    </recommendedName>
</protein>
<accession>A0ABN8WMQ4</accession>
<feature type="compositionally biased region" description="Low complexity" evidence="1">
    <location>
        <begin position="195"/>
        <end position="213"/>
    </location>
</feature>
<evidence type="ECO:0000256" key="1">
    <source>
        <dbReference type="SAM" id="MobiDB-lite"/>
    </source>
</evidence>
<feature type="compositionally biased region" description="Basic residues" evidence="1">
    <location>
        <begin position="729"/>
        <end position="738"/>
    </location>
</feature>
<dbReference type="PANTHER" id="PTHR28089">
    <property type="entry name" value="PROTEIN ZDS1-RELATED"/>
    <property type="match status" value="1"/>
</dbReference>
<feature type="region of interest" description="Disordered" evidence="1">
    <location>
        <begin position="274"/>
        <end position="336"/>
    </location>
</feature>
<gene>
    <name evidence="3" type="primary">SUVZ13G0310</name>
    <name evidence="3" type="ORF">SUVZ_13G0310</name>
</gene>
<dbReference type="EMBL" id="OX365940">
    <property type="protein sequence ID" value="CAI4049030.1"/>
    <property type="molecule type" value="Genomic_DNA"/>
</dbReference>
<feature type="region of interest" description="Disordered" evidence="1">
    <location>
        <begin position="611"/>
        <end position="750"/>
    </location>
</feature>
<evidence type="ECO:0000259" key="2">
    <source>
        <dbReference type="SMART" id="SM01327"/>
    </source>
</evidence>
<reference evidence="3" key="1">
    <citation type="submission" date="2022-10" db="EMBL/GenBank/DDBJ databases">
        <authorList>
            <person name="Byrne P K."/>
        </authorList>
    </citation>
    <scope>NUCLEOTIDE SEQUENCE</scope>
    <source>
        <strain evidence="3">ZP964</strain>
    </source>
</reference>
<feature type="compositionally biased region" description="Polar residues" evidence="1">
    <location>
        <begin position="439"/>
        <end position="448"/>
    </location>
</feature>
<dbReference type="Pfam" id="PF08632">
    <property type="entry name" value="Zds_C"/>
    <property type="match status" value="1"/>
</dbReference>
<feature type="compositionally biased region" description="Basic and acidic residues" evidence="1">
    <location>
        <begin position="705"/>
        <end position="720"/>
    </location>
</feature>
<feature type="region of interest" description="Disordered" evidence="1">
    <location>
        <begin position="431"/>
        <end position="471"/>
    </location>
</feature>
<keyword evidence="4" id="KW-1185">Reference proteome</keyword>
<dbReference type="SMART" id="SM01327">
    <property type="entry name" value="Zds_C"/>
    <property type="match status" value="1"/>
</dbReference>
<feature type="compositionally biased region" description="Basic and acidic residues" evidence="1">
    <location>
        <begin position="313"/>
        <end position="336"/>
    </location>
</feature>
<name>A0ABN8WMQ4_SACUV</name>
<feature type="compositionally biased region" description="Polar residues" evidence="1">
    <location>
        <begin position="457"/>
        <end position="469"/>
    </location>
</feature>
<organism evidence="3 4">
    <name type="scientific">Saccharomyces uvarum</name>
    <name type="common">Yeast</name>
    <name type="synonym">Saccharomyces bayanus var. uvarum</name>
    <dbReference type="NCBI Taxonomy" id="230603"/>
    <lineage>
        <taxon>Eukaryota</taxon>
        <taxon>Fungi</taxon>
        <taxon>Dikarya</taxon>
        <taxon>Ascomycota</taxon>
        <taxon>Saccharomycotina</taxon>
        <taxon>Saccharomycetes</taxon>
        <taxon>Saccharomycetales</taxon>
        <taxon>Saccharomycetaceae</taxon>
        <taxon>Saccharomyces</taxon>
    </lineage>
</organism>
<dbReference type="PANTHER" id="PTHR28089:SF1">
    <property type="entry name" value="PROTEIN ZDS1-RELATED"/>
    <property type="match status" value="1"/>
</dbReference>
<evidence type="ECO:0000313" key="4">
    <source>
        <dbReference type="Proteomes" id="UP001162085"/>
    </source>
</evidence>
<feature type="domain" description="Protein Zds1 C-terminal" evidence="2">
    <location>
        <begin position="886"/>
        <end position="938"/>
    </location>
</feature>